<feature type="domain" description="Putative regulatory protein FmdB zinc ribbon" evidence="1">
    <location>
        <begin position="1"/>
        <end position="47"/>
    </location>
</feature>
<dbReference type="EMBL" id="SLWQ01000006">
    <property type="protein sequence ID" value="TCO39942.1"/>
    <property type="molecule type" value="Genomic_DNA"/>
</dbReference>
<protein>
    <submittedName>
        <fullName evidence="2">Putative FmdB family regulatory protein</fullName>
    </submittedName>
</protein>
<sequence>MPIHEYVPLEPPGCALCCYGFERLERLSDAPLTHCTACGTPVRRVLGAPAVAVGGAHLLREGHLAKHGFTQYRKVGKGRYEKTTGEGPETIGSD</sequence>
<evidence type="ECO:0000313" key="3">
    <source>
        <dbReference type="Proteomes" id="UP000294862"/>
    </source>
</evidence>
<name>A0A4R2I7G7_9GAMM</name>
<comment type="caution">
    <text evidence="2">The sequence shown here is derived from an EMBL/GenBank/DDBJ whole genome shotgun (WGS) entry which is preliminary data.</text>
</comment>
<reference evidence="2 3" key="1">
    <citation type="journal article" date="2015" name="Stand. Genomic Sci.">
        <title>Genomic Encyclopedia of Bacterial and Archaeal Type Strains, Phase III: the genomes of soil and plant-associated and newly described type strains.</title>
        <authorList>
            <person name="Whitman W.B."/>
            <person name="Woyke T."/>
            <person name="Klenk H.P."/>
            <person name="Zhou Y."/>
            <person name="Lilburn T.G."/>
            <person name="Beck B.J."/>
            <person name="De Vos P."/>
            <person name="Vandamme P."/>
            <person name="Eisen J.A."/>
            <person name="Garrity G."/>
            <person name="Hugenholtz P."/>
            <person name="Kyrpides N.C."/>
        </authorList>
    </citation>
    <scope>NUCLEOTIDE SEQUENCE [LARGE SCALE GENOMIC DNA]</scope>
    <source>
        <strain evidence="2 3">A3</strain>
    </source>
</reference>
<evidence type="ECO:0000313" key="2">
    <source>
        <dbReference type="EMBL" id="TCO39942.1"/>
    </source>
</evidence>
<organism evidence="2 3">
    <name type="scientific">Dokdonella fugitiva</name>
    <dbReference type="NCBI Taxonomy" id="328517"/>
    <lineage>
        <taxon>Bacteria</taxon>
        <taxon>Pseudomonadati</taxon>
        <taxon>Pseudomonadota</taxon>
        <taxon>Gammaproteobacteria</taxon>
        <taxon>Lysobacterales</taxon>
        <taxon>Rhodanobacteraceae</taxon>
        <taxon>Dokdonella</taxon>
    </lineage>
</organism>
<dbReference type="NCBIfam" id="TIGR02605">
    <property type="entry name" value="CxxC_CxxC_SSSS"/>
    <property type="match status" value="1"/>
</dbReference>
<dbReference type="OrthoDB" id="215655at2"/>
<keyword evidence="3" id="KW-1185">Reference proteome</keyword>
<dbReference type="SMART" id="SM00834">
    <property type="entry name" value="CxxC_CXXC_SSSS"/>
    <property type="match status" value="1"/>
</dbReference>
<dbReference type="InterPro" id="IPR013429">
    <property type="entry name" value="Regulatory_FmdB_Zinc_ribbon"/>
</dbReference>
<accession>A0A4R2I7G7</accession>
<dbReference type="AlphaFoldDB" id="A0A4R2I7G7"/>
<proteinExistence type="predicted"/>
<gene>
    <name evidence="2" type="ORF">EV148_10696</name>
</gene>
<evidence type="ECO:0000259" key="1">
    <source>
        <dbReference type="SMART" id="SM00834"/>
    </source>
</evidence>
<dbReference type="RefSeq" id="WP_131998447.1">
    <property type="nucleotide sequence ID" value="NZ_JACGXM010000007.1"/>
</dbReference>
<dbReference type="Proteomes" id="UP000294862">
    <property type="component" value="Unassembled WGS sequence"/>
</dbReference>